<protein>
    <submittedName>
        <fullName evidence="2">Uncharacterized protein</fullName>
    </submittedName>
</protein>
<feature type="region of interest" description="Disordered" evidence="1">
    <location>
        <begin position="333"/>
        <end position="355"/>
    </location>
</feature>
<dbReference type="EMBL" id="VIIS01000474">
    <property type="protein sequence ID" value="KAF0308684.1"/>
    <property type="molecule type" value="Genomic_DNA"/>
</dbReference>
<keyword evidence="3" id="KW-1185">Reference proteome</keyword>
<organism evidence="2 3">
    <name type="scientific">Amphibalanus amphitrite</name>
    <name type="common">Striped barnacle</name>
    <name type="synonym">Balanus amphitrite</name>
    <dbReference type="NCBI Taxonomy" id="1232801"/>
    <lineage>
        <taxon>Eukaryota</taxon>
        <taxon>Metazoa</taxon>
        <taxon>Ecdysozoa</taxon>
        <taxon>Arthropoda</taxon>
        <taxon>Crustacea</taxon>
        <taxon>Multicrustacea</taxon>
        <taxon>Cirripedia</taxon>
        <taxon>Thoracica</taxon>
        <taxon>Thoracicalcarea</taxon>
        <taxon>Balanomorpha</taxon>
        <taxon>Balanoidea</taxon>
        <taxon>Balanidae</taxon>
        <taxon>Amphibalaninae</taxon>
        <taxon>Amphibalanus</taxon>
    </lineage>
</organism>
<evidence type="ECO:0000313" key="3">
    <source>
        <dbReference type="Proteomes" id="UP000440578"/>
    </source>
</evidence>
<sequence length="562" mass="62060">MPQNRVDDGVKEGTATSELKVLKLQRGRKAAQFTRACNAAETQITCRANEEELRKRLEALNTALDGVLKINDDYAEKVQEVSEIEESEEYATRMTARHASTVKAIEDAIKLKSSGCSASETEGKPMSLAPRRDGSKNAVEGPAAQAINGMLFDGDLYQEALKTLQERFGRDEDIIQAHLRKVFTCTPPSLMDLPAMEQFYSVVHNTVTVLQESNGKAMPQNRVDDGVKEGTATSELKVLKLQRGRKAAQFTRACNAAETQITCRANEEELRKRLEALNTALDGVLKINDDYAEKVQEVSEIEESEEYATRMTARHASTVKAIEDAIKLKSSGCSASETEGKPMSLAPRRDGSKNAVEGPAAQAINGMLFDGDLYQEALKTLQERFGRDEDIIQAHLRKVFTCTPPSLMDLPAMEQFYSVVHNTVTVLHKVTVAKRTVDITAVLGVVSDAPKDNMIQSFVIAVPVVLDHSGDGLARELVKSLHDAGVVHPDQLSAICTDAKTIDVFMRNEQRMRDLLVERTRLNPIDHEAQKDLRTLKVQLSGFIDDVFGASVQKLAVQVRDY</sequence>
<feature type="region of interest" description="Disordered" evidence="1">
    <location>
        <begin position="116"/>
        <end position="138"/>
    </location>
</feature>
<proteinExistence type="predicted"/>
<name>A0A6A4WY06_AMPAM</name>
<evidence type="ECO:0000256" key="1">
    <source>
        <dbReference type="SAM" id="MobiDB-lite"/>
    </source>
</evidence>
<accession>A0A6A4WY06</accession>
<dbReference type="OrthoDB" id="343070at2759"/>
<reference evidence="2 3" key="1">
    <citation type="submission" date="2019-07" db="EMBL/GenBank/DDBJ databases">
        <title>Draft genome assembly of a fouling barnacle, Amphibalanus amphitrite (Darwin, 1854): The first reference genome for Thecostraca.</title>
        <authorList>
            <person name="Kim W."/>
        </authorList>
    </citation>
    <scope>NUCLEOTIDE SEQUENCE [LARGE SCALE GENOMIC DNA]</scope>
    <source>
        <strain evidence="2">SNU_AA5</strain>
        <tissue evidence="2">Soma without cirri and trophi</tissue>
    </source>
</reference>
<dbReference type="AlphaFoldDB" id="A0A6A4WY06"/>
<gene>
    <name evidence="2" type="ORF">FJT64_020135</name>
</gene>
<evidence type="ECO:0000313" key="2">
    <source>
        <dbReference type="EMBL" id="KAF0308684.1"/>
    </source>
</evidence>
<dbReference type="Proteomes" id="UP000440578">
    <property type="component" value="Unassembled WGS sequence"/>
</dbReference>
<comment type="caution">
    <text evidence="2">The sequence shown here is derived from an EMBL/GenBank/DDBJ whole genome shotgun (WGS) entry which is preliminary data.</text>
</comment>
<dbReference type="InterPro" id="IPR005312">
    <property type="entry name" value="DUF1759"/>
</dbReference>
<dbReference type="Pfam" id="PF03564">
    <property type="entry name" value="DUF1759"/>
    <property type="match status" value="2"/>
</dbReference>